<feature type="transmembrane region" description="Helical" evidence="8">
    <location>
        <begin position="129"/>
        <end position="147"/>
    </location>
</feature>
<gene>
    <name evidence="11" type="ORF">SAP269_03630</name>
</gene>
<keyword evidence="3 8" id="KW-0813">Transport</keyword>
<dbReference type="InterPro" id="IPR006059">
    <property type="entry name" value="SBP"/>
</dbReference>
<dbReference type="InterPro" id="IPR051789">
    <property type="entry name" value="Bact_Polyamine_Transport"/>
</dbReference>
<comment type="subcellular location">
    <subcellularLocation>
        <location evidence="1 8">Cell membrane</location>
        <topology evidence="1 8">Multi-pass membrane protein</topology>
    </subcellularLocation>
</comment>
<dbReference type="RefSeq" id="WP_353306567.1">
    <property type="nucleotide sequence ID" value="NZ_AP028955.1"/>
</dbReference>
<dbReference type="PANTHER" id="PTHR43848:SF2">
    <property type="entry name" value="PUTRESCINE TRANSPORT SYSTEM PERMEASE PROTEIN POTI"/>
    <property type="match status" value="1"/>
</dbReference>
<dbReference type="Pfam" id="PF00528">
    <property type="entry name" value="BPD_transp_1"/>
    <property type="match status" value="1"/>
</dbReference>
<dbReference type="SUPFAM" id="SSF161098">
    <property type="entry name" value="MetI-like"/>
    <property type="match status" value="1"/>
</dbReference>
<evidence type="ECO:0000256" key="6">
    <source>
        <dbReference type="ARBA" id="ARBA00022989"/>
    </source>
</evidence>
<feature type="transmembrane region" description="Helical" evidence="8">
    <location>
        <begin position="59"/>
        <end position="82"/>
    </location>
</feature>
<evidence type="ECO:0000313" key="11">
    <source>
        <dbReference type="EMBL" id="BET37774.1"/>
    </source>
</evidence>
<dbReference type="SUPFAM" id="SSF53850">
    <property type="entry name" value="Periplasmic binding protein-like II"/>
    <property type="match status" value="1"/>
</dbReference>
<evidence type="ECO:0000313" key="12">
    <source>
        <dbReference type="Proteomes" id="UP001473424"/>
    </source>
</evidence>
<dbReference type="InterPro" id="IPR000515">
    <property type="entry name" value="MetI-like"/>
</dbReference>
<evidence type="ECO:0000256" key="5">
    <source>
        <dbReference type="ARBA" id="ARBA00022692"/>
    </source>
</evidence>
<feature type="transmembrane region" description="Helical" evidence="8">
    <location>
        <begin position="183"/>
        <end position="205"/>
    </location>
</feature>
<organism evidence="11 12">
    <name type="scientific">Spiroplasma ixodetis</name>
    <dbReference type="NCBI Taxonomy" id="2141"/>
    <lineage>
        <taxon>Bacteria</taxon>
        <taxon>Bacillati</taxon>
        <taxon>Mycoplasmatota</taxon>
        <taxon>Mollicutes</taxon>
        <taxon>Entomoplasmatales</taxon>
        <taxon>Spiroplasmataceae</taxon>
        <taxon>Spiroplasma</taxon>
    </lineage>
</organism>
<keyword evidence="5 8" id="KW-0812">Transmembrane</keyword>
<comment type="similarity">
    <text evidence="2">Belongs to the binding-protein-dependent transport system permease family. CysTW subfamily.</text>
</comment>
<keyword evidence="6 8" id="KW-1133">Transmembrane helix</keyword>
<evidence type="ECO:0000256" key="1">
    <source>
        <dbReference type="ARBA" id="ARBA00004651"/>
    </source>
</evidence>
<dbReference type="PRINTS" id="PR00905">
    <property type="entry name" value="MG045FAMILY"/>
</dbReference>
<feature type="transmembrane region" description="Helical" evidence="8">
    <location>
        <begin position="103"/>
        <end position="123"/>
    </location>
</feature>
<keyword evidence="7 8" id="KW-0472">Membrane</keyword>
<dbReference type="InterPro" id="IPR035906">
    <property type="entry name" value="MetI-like_sf"/>
</dbReference>
<dbReference type="InterPro" id="IPR000044">
    <property type="entry name" value="Uncharacterised_lipoprot_MG045"/>
</dbReference>
<feature type="transmembrane region" description="Helical" evidence="8">
    <location>
        <begin position="225"/>
        <end position="250"/>
    </location>
</feature>
<evidence type="ECO:0000256" key="3">
    <source>
        <dbReference type="ARBA" id="ARBA00022448"/>
    </source>
</evidence>
<feature type="transmembrane region" description="Helical" evidence="8">
    <location>
        <begin position="9"/>
        <end position="29"/>
    </location>
</feature>
<dbReference type="Proteomes" id="UP001473424">
    <property type="component" value="Chromosome"/>
</dbReference>
<reference evidence="12" key="1">
    <citation type="journal article" date="2024" name="FEMS Microbiol. Lett.">
        <title>Genomic insights into Spiroplasma endosymbionts that induce male-killing and protective phenotypes in the pea aphid.</title>
        <authorList>
            <person name="Arai H."/>
            <person name="Legeai F."/>
            <person name="Kageyama D."/>
            <person name="Sugio A."/>
            <person name="Simon J.C."/>
        </authorList>
    </citation>
    <scope>NUCLEOTIDE SEQUENCE [LARGE SCALE GENOMIC DNA]</scope>
    <source>
        <strain evidence="12">sAp269</strain>
    </source>
</reference>
<feature type="domain" description="ABC transmembrane type-1" evidence="10">
    <location>
        <begin position="59"/>
        <end position="244"/>
    </location>
</feature>
<dbReference type="PROSITE" id="PS50928">
    <property type="entry name" value="ABC_TM1"/>
    <property type="match status" value="1"/>
</dbReference>
<evidence type="ECO:0000259" key="10">
    <source>
        <dbReference type="PROSITE" id="PS50928"/>
    </source>
</evidence>
<dbReference type="Gene3D" id="3.40.190.10">
    <property type="entry name" value="Periplasmic binding protein-like II"/>
    <property type="match status" value="2"/>
</dbReference>
<keyword evidence="12" id="KW-1185">Reference proteome</keyword>
<feature type="transmembrane region" description="Helical" evidence="8">
    <location>
        <begin position="375"/>
        <end position="402"/>
    </location>
</feature>
<name>A0ABN7BS64_9MOLU</name>
<protein>
    <recommendedName>
        <fullName evidence="10">ABC transmembrane type-1 domain-containing protein</fullName>
    </recommendedName>
</protein>
<dbReference type="CDD" id="cd06261">
    <property type="entry name" value="TM_PBP2"/>
    <property type="match status" value="1"/>
</dbReference>
<dbReference type="Pfam" id="PF13416">
    <property type="entry name" value="SBP_bac_8"/>
    <property type="match status" value="1"/>
</dbReference>
<dbReference type="EMBL" id="AP028955">
    <property type="protein sequence ID" value="BET37774.1"/>
    <property type="molecule type" value="Genomic_DNA"/>
</dbReference>
<evidence type="ECO:0000256" key="2">
    <source>
        <dbReference type="ARBA" id="ARBA00007069"/>
    </source>
</evidence>
<accession>A0ABN7BS64</accession>
<evidence type="ECO:0000256" key="4">
    <source>
        <dbReference type="ARBA" id="ARBA00022475"/>
    </source>
</evidence>
<evidence type="ECO:0000256" key="7">
    <source>
        <dbReference type="ARBA" id="ARBA00023136"/>
    </source>
</evidence>
<dbReference type="Gene3D" id="1.10.3720.10">
    <property type="entry name" value="MetI-like"/>
    <property type="match status" value="1"/>
</dbReference>
<dbReference type="PANTHER" id="PTHR43848">
    <property type="entry name" value="PUTRESCINE TRANSPORT SYSTEM PERMEASE PROTEIN POTI"/>
    <property type="match status" value="1"/>
</dbReference>
<proteinExistence type="inferred from homology"/>
<feature type="coiled-coil region" evidence="9">
    <location>
        <begin position="320"/>
        <end position="371"/>
    </location>
</feature>
<evidence type="ECO:0000256" key="8">
    <source>
        <dbReference type="RuleBase" id="RU363032"/>
    </source>
</evidence>
<evidence type="ECO:0000256" key="9">
    <source>
        <dbReference type="SAM" id="Coils"/>
    </source>
</evidence>
<keyword evidence="9" id="KW-0175">Coiled coil</keyword>
<sequence length="800" mass="92313">MRSFFKNSYLAIIFLLFYTPILVLMIFSFNGGDSVRSWNSWSLWPYYDLFQQSELWESVSVTLIVAFISTFVGVVIGTFAALGLSKTKKITRNITLGITNIPLVNADIVTAVSLMLLFMAFGFSFGLGTLIFAHISFNIPYVIITVLPKIKSINMSQLEASQDLGATPWYTLRKIVLPTIKPAIIAGAAIAFAMSFDDFLISYFTGGNTSNVSTFIYSLKRIKPYINAFSTIIILLIAVLIISWNTYVLCKKQIKQRNEKIDKGIYHDKKIIKTEKLLTKYYLQLNSFNYKKVKSKGRKRKSLYSDGNFEIVTEQDIIKIQDYIKNHPKLINQISKLEAKLEIESIWIEHIKNKIKKKKELKEERSKSRREKYRFLLWPWKLIMISIILLSSFISLGVFYIYTNVYDLSIANWGEYMNPNILKEFENKYQVKIKYSTFDDNESLYAKLYTTSYDVMVPSDYMVAKLASEDKLFPIATKNSAGDIEYDSRIDFNPKEDINHDLYELMNKYQVENSDVILNKFGLNSYSIPYFWGDVVLVINTTNENILRDLGINDDGSNVQWSVLTDAEKLGKRIVLNDDMYNLFMTALTDLHYKNKWGENTGSDQYNQVGNEFSDNINAHSPIEIKDATDWLEPVIKNKNTKLLNDDIVDEISDKNKWDVAMMYNGDLLSAIADNPDLYNGKYLVVRPYMGTNVWNDDMVISKDSPHKDLAFKFINYIMQKQTQVDLSSEFGYTSPLQATMDEVSNNFSTEIWKHVYIPKDGQLPDPLDPSKHHEGYFNGLYTRSFDPQMQTAYNRLLAR</sequence>
<keyword evidence="4" id="KW-1003">Cell membrane</keyword>